<name>A0A0D9WFL4_9ORYZ</name>
<evidence type="ECO:0000313" key="1">
    <source>
        <dbReference type="EnsemblPlants" id="LPERR05G10530.1"/>
    </source>
</evidence>
<evidence type="ECO:0000313" key="2">
    <source>
        <dbReference type="Proteomes" id="UP000032180"/>
    </source>
</evidence>
<keyword evidence="2" id="KW-1185">Reference proteome</keyword>
<proteinExistence type="predicted"/>
<sequence length="74" mass="8341">MRSMMLYVHKRKPVLPASALVQWITRIAVETDSSILVSALHSHAYDHSPGWSIFLDLKLLILLELVEVVVSFAP</sequence>
<reference evidence="1" key="3">
    <citation type="submission" date="2015-04" db="UniProtKB">
        <authorList>
            <consortium name="EnsemblPlants"/>
        </authorList>
    </citation>
    <scope>IDENTIFICATION</scope>
</reference>
<dbReference type="Proteomes" id="UP000032180">
    <property type="component" value="Chromosome 5"/>
</dbReference>
<reference evidence="1 2" key="1">
    <citation type="submission" date="2012-08" db="EMBL/GenBank/DDBJ databases">
        <title>Oryza genome evolution.</title>
        <authorList>
            <person name="Wing R.A."/>
        </authorList>
    </citation>
    <scope>NUCLEOTIDE SEQUENCE</scope>
</reference>
<accession>A0A0D9WFL4</accession>
<dbReference type="Gramene" id="LPERR05G10530.1">
    <property type="protein sequence ID" value="LPERR05G10530.1"/>
    <property type="gene ID" value="LPERR05G10530"/>
</dbReference>
<protein>
    <submittedName>
        <fullName evidence="1">Uncharacterized protein</fullName>
    </submittedName>
</protein>
<dbReference type="AlphaFoldDB" id="A0A0D9WFL4"/>
<dbReference type="EnsemblPlants" id="LPERR05G10530.1">
    <property type="protein sequence ID" value="LPERR05G10530.1"/>
    <property type="gene ID" value="LPERR05G10530"/>
</dbReference>
<reference evidence="2" key="2">
    <citation type="submission" date="2013-12" db="EMBL/GenBank/DDBJ databases">
        <authorList>
            <person name="Yu Y."/>
            <person name="Lee S."/>
            <person name="de Baynast K."/>
            <person name="Wissotski M."/>
            <person name="Liu L."/>
            <person name="Talag J."/>
            <person name="Goicoechea J."/>
            <person name="Angelova A."/>
            <person name="Jetty R."/>
            <person name="Kudrna D."/>
            <person name="Golser W."/>
            <person name="Rivera L."/>
            <person name="Zhang J."/>
            <person name="Wing R."/>
        </authorList>
    </citation>
    <scope>NUCLEOTIDE SEQUENCE</scope>
</reference>
<organism evidence="1 2">
    <name type="scientific">Leersia perrieri</name>
    <dbReference type="NCBI Taxonomy" id="77586"/>
    <lineage>
        <taxon>Eukaryota</taxon>
        <taxon>Viridiplantae</taxon>
        <taxon>Streptophyta</taxon>
        <taxon>Embryophyta</taxon>
        <taxon>Tracheophyta</taxon>
        <taxon>Spermatophyta</taxon>
        <taxon>Magnoliopsida</taxon>
        <taxon>Liliopsida</taxon>
        <taxon>Poales</taxon>
        <taxon>Poaceae</taxon>
        <taxon>BOP clade</taxon>
        <taxon>Oryzoideae</taxon>
        <taxon>Oryzeae</taxon>
        <taxon>Oryzinae</taxon>
        <taxon>Leersia</taxon>
    </lineage>
</organism>
<dbReference type="HOGENOM" id="CLU_2691331_0_0_1"/>